<accession>A0A6A6TU55</accession>
<protein>
    <recommendedName>
        <fullName evidence="3">BTB domain-containing protein</fullName>
    </recommendedName>
</protein>
<proteinExistence type="predicted"/>
<sequence>MAQQAEKGEARIKDHQDHEIVSLRVIDDQHEDVKEETIRMFKCLLVKYSSYFAAVFQVPGVQVPGVSEMTLHCGLHEFQGFMQFLKFQHKRDLKNGTTQHLDWDLTEYNVTCKLFELETPLYDDFTEYRQLIRGGVDFYFFADRYMIPRLRQDATDRILWALVQGCDHHYDWNELVPSHMLEEIYLVEASSYTLHEVFINGFDAFSYDIAQGSTEHISQALSKHMSTLSTLPKEFLDDVLEHYRHRAKMIVPTCSQMLETLEPCDYHDHENTSERQQCEGSRVRW</sequence>
<organism evidence="1 2">
    <name type="scientific">Lophiostoma macrostomum CBS 122681</name>
    <dbReference type="NCBI Taxonomy" id="1314788"/>
    <lineage>
        <taxon>Eukaryota</taxon>
        <taxon>Fungi</taxon>
        <taxon>Dikarya</taxon>
        <taxon>Ascomycota</taxon>
        <taxon>Pezizomycotina</taxon>
        <taxon>Dothideomycetes</taxon>
        <taxon>Pleosporomycetidae</taxon>
        <taxon>Pleosporales</taxon>
        <taxon>Lophiostomataceae</taxon>
        <taxon>Lophiostoma</taxon>
    </lineage>
</organism>
<dbReference type="EMBL" id="MU004290">
    <property type="protein sequence ID" value="KAF2662154.1"/>
    <property type="molecule type" value="Genomic_DNA"/>
</dbReference>
<name>A0A6A6TU55_9PLEO</name>
<dbReference type="OrthoDB" id="3801064at2759"/>
<dbReference type="Proteomes" id="UP000799324">
    <property type="component" value="Unassembled WGS sequence"/>
</dbReference>
<evidence type="ECO:0000313" key="1">
    <source>
        <dbReference type="EMBL" id="KAF2662154.1"/>
    </source>
</evidence>
<gene>
    <name evidence="1" type="ORF">K491DRAFT_673251</name>
</gene>
<keyword evidence="2" id="KW-1185">Reference proteome</keyword>
<evidence type="ECO:0008006" key="3">
    <source>
        <dbReference type="Google" id="ProtNLM"/>
    </source>
</evidence>
<dbReference type="AlphaFoldDB" id="A0A6A6TU55"/>
<reference evidence="1" key="1">
    <citation type="journal article" date="2020" name="Stud. Mycol.">
        <title>101 Dothideomycetes genomes: a test case for predicting lifestyles and emergence of pathogens.</title>
        <authorList>
            <person name="Haridas S."/>
            <person name="Albert R."/>
            <person name="Binder M."/>
            <person name="Bloem J."/>
            <person name="Labutti K."/>
            <person name="Salamov A."/>
            <person name="Andreopoulos B."/>
            <person name="Baker S."/>
            <person name="Barry K."/>
            <person name="Bills G."/>
            <person name="Bluhm B."/>
            <person name="Cannon C."/>
            <person name="Castanera R."/>
            <person name="Culley D."/>
            <person name="Daum C."/>
            <person name="Ezra D."/>
            <person name="Gonzalez J."/>
            <person name="Henrissat B."/>
            <person name="Kuo A."/>
            <person name="Liang C."/>
            <person name="Lipzen A."/>
            <person name="Lutzoni F."/>
            <person name="Magnuson J."/>
            <person name="Mondo S."/>
            <person name="Nolan M."/>
            <person name="Ohm R."/>
            <person name="Pangilinan J."/>
            <person name="Park H.-J."/>
            <person name="Ramirez L."/>
            <person name="Alfaro M."/>
            <person name="Sun H."/>
            <person name="Tritt A."/>
            <person name="Yoshinaga Y."/>
            <person name="Zwiers L.-H."/>
            <person name="Turgeon B."/>
            <person name="Goodwin S."/>
            <person name="Spatafora J."/>
            <person name="Crous P."/>
            <person name="Grigoriev I."/>
        </authorList>
    </citation>
    <scope>NUCLEOTIDE SEQUENCE</scope>
    <source>
        <strain evidence="1">CBS 122681</strain>
    </source>
</reference>
<evidence type="ECO:0000313" key="2">
    <source>
        <dbReference type="Proteomes" id="UP000799324"/>
    </source>
</evidence>